<dbReference type="RefSeq" id="WP_072864035.1">
    <property type="nucleotide sequence ID" value="NZ_FQUX01000007.1"/>
</dbReference>
<dbReference type="SUPFAM" id="SSF55729">
    <property type="entry name" value="Acyl-CoA N-acyltransferases (Nat)"/>
    <property type="match status" value="1"/>
</dbReference>
<evidence type="ECO:0000313" key="2">
    <source>
        <dbReference type="EMBL" id="SHF79657.1"/>
    </source>
</evidence>
<dbReference type="AlphaFoldDB" id="A0A1M5EKD7"/>
<protein>
    <submittedName>
        <fullName evidence="2">Acetyltransferase (GNAT) domain-containing protein</fullName>
    </submittedName>
</protein>
<dbReference type="Pfam" id="PF13480">
    <property type="entry name" value="Acetyltransf_6"/>
    <property type="match status" value="1"/>
</dbReference>
<dbReference type="EMBL" id="FQUX01000007">
    <property type="protein sequence ID" value="SHF79657.1"/>
    <property type="molecule type" value="Genomic_DNA"/>
</dbReference>
<dbReference type="Proteomes" id="UP000184406">
    <property type="component" value="Unassembled WGS sequence"/>
</dbReference>
<name>A0A1M5EKD7_9FLAO</name>
<proteinExistence type="predicted"/>
<keyword evidence="3" id="KW-1185">Reference proteome</keyword>
<accession>A0A1M5EKD7</accession>
<organism evidence="2 3">
    <name type="scientific">Arenibacter palladensis</name>
    <dbReference type="NCBI Taxonomy" id="237373"/>
    <lineage>
        <taxon>Bacteria</taxon>
        <taxon>Pseudomonadati</taxon>
        <taxon>Bacteroidota</taxon>
        <taxon>Flavobacteriia</taxon>
        <taxon>Flavobacteriales</taxon>
        <taxon>Flavobacteriaceae</taxon>
        <taxon>Arenibacter</taxon>
    </lineage>
</organism>
<feature type="domain" description="BioF2-like acetyltransferase" evidence="1">
    <location>
        <begin position="157"/>
        <end position="282"/>
    </location>
</feature>
<dbReference type="Gene3D" id="3.40.630.30">
    <property type="match status" value="2"/>
</dbReference>
<reference evidence="3" key="1">
    <citation type="submission" date="2016-11" db="EMBL/GenBank/DDBJ databases">
        <authorList>
            <person name="Varghese N."/>
            <person name="Submissions S."/>
        </authorList>
    </citation>
    <scope>NUCLEOTIDE SEQUENCE [LARGE SCALE GENOMIC DNA]</scope>
    <source>
        <strain evidence="3">DSM 17539</strain>
    </source>
</reference>
<dbReference type="OrthoDB" id="9785911at2"/>
<sequence>MMEILKNKEDWNNFLIRMESYDLYHTFEYHKVMKKTGEEPILITYKNKNTEIGFPFLKRKINDELSDLVSVHGYLGPVSINVDDSFDSDNFSKEFLKLLQTEKIVSAFSKLNPYLSNQSKALAKLGTIENIGELVYFDQQMDVNDQILCYKKDTIRLIKKLKPISSYRMATNSEDIEAFVEIYYSNLDRLNANKSFYYKKDYFNSLLNSDMADANIILAIHNETNEIMAGVFYFGTKHISHIELACTNDKYYNISPVRYLYDQIRELCHKDEMNYLDMGGGSGGREGSLMKFKSCFAQNYVDFNIWKLIAMPDEYDELQTLDQKNAESNFFPKYRLNL</sequence>
<evidence type="ECO:0000313" key="3">
    <source>
        <dbReference type="Proteomes" id="UP000184406"/>
    </source>
</evidence>
<evidence type="ECO:0000259" key="1">
    <source>
        <dbReference type="Pfam" id="PF13480"/>
    </source>
</evidence>
<gene>
    <name evidence="2" type="ORF">SAMN03080594_107169</name>
</gene>
<dbReference type="InterPro" id="IPR038740">
    <property type="entry name" value="BioF2-like_GNAT_dom"/>
</dbReference>
<dbReference type="InterPro" id="IPR016181">
    <property type="entry name" value="Acyl_CoA_acyltransferase"/>
</dbReference>
<keyword evidence="2" id="KW-0808">Transferase</keyword>
<dbReference type="GO" id="GO:0016740">
    <property type="term" value="F:transferase activity"/>
    <property type="evidence" value="ECO:0007669"/>
    <property type="project" value="UniProtKB-KW"/>
</dbReference>